<dbReference type="EMBL" id="CP021056">
    <property type="protein sequence ID" value="QXE26179.1"/>
    <property type="molecule type" value="Genomic_DNA"/>
</dbReference>
<protein>
    <submittedName>
        <fullName evidence="1">Uncharacterized protein</fullName>
    </submittedName>
</protein>
<accession>A0A975TCI2</accession>
<keyword evidence="2" id="KW-1185">Reference proteome</keyword>
<name>A0A975TCI2_9NOST</name>
<dbReference type="Proteomes" id="UP000683511">
    <property type="component" value="Chromosome"/>
</dbReference>
<proteinExistence type="predicted"/>
<dbReference type="AlphaFoldDB" id="A0A975TCI2"/>
<evidence type="ECO:0000313" key="1">
    <source>
        <dbReference type="EMBL" id="QXE26179.1"/>
    </source>
</evidence>
<dbReference type="KEGG" id="rsin:B6N60_04910"/>
<gene>
    <name evidence="1" type="ORF">B6N60_04910</name>
</gene>
<reference evidence="1" key="1">
    <citation type="submission" date="2017-04" db="EMBL/GenBank/DDBJ databases">
        <title>Genome deletions in a multicellular cyanobacterial endosymbiont for morphological adaptation in marine diatoms.</title>
        <authorList>
            <person name="Wang Y."/>
            <person name="Gao H."/>
            <person name="Li R."/>
            <person name="Xu X."/>
        </authorList>
    </citation>
    <scope>NUCLEOTIDE SEQUENCE</scope>
    <source>
        <strain evidence="1">FACHB 800</strain>
    </source>
</reference>
<organism evidence="1 2">
    <name type="scientific">Richelia sinica FACHB-800</name>
    <dbReference type="NCBI Taxonomy" id="1357546"/>
    <lineage>
        <taxon>Bacteria</taxon>
        <taxon>Bacillati</taxon>
        <taxon>Cyanobacteriota</taxon>
        <taxon>Cyanophyceae</taxon>
        <taxon>Nostocales</taxon>
        <taxon>Nostocaceae</taxon>
        <taxon>Richelia</taxon>
    </lineage>
</organism>
<sequence length="35" mass="4242">MKNLWWALPTLLRLQSFFFQSLPAKVWIENVYLTS</sequence>
<evidence type="ECO:0000313" key="2">
    <source>
        <dbReference type="Proteomes" id="UP000683511"/>
    </source>
</evidence>